<dbReference type="Gene3D" id="2.40.10.180">
    <property type="entry name" value="Phage tail proteins"/>
    <property type="match status" value="1"/>
</dbReference>
<keyword evidence="2" id="KW-1185">Reference proteome</keyword>
<reference evidence="2" key="1">
    <citation type="submission" date="2023-07" db="EMBL/GenBank/DDBJ databases">
        <title>Paracoccus sp. MBLB3053 whole genome sequence.</title>
        <authorList>
            <person name="Hwang C.Y."/>
            <person name="Cho E.-S."/>
            <person name="Seo M.-J."/>
        </authorList>
    </citation>
    <scope>NUCLEOTIDE SEQUENCE [LARGE SCALE GENOMIC DNA]</scope>
    <source>
        <strain evidence="2">MBLB3053</strain>
    </source>
</reference>
<protein>
    <recommendedName>
        <fullName evidence="3">Phage tail protein</fullName>
    </recommendedName>
</protein>
<organism evidence="1 2">
    <name type="scientific">Paracoccus aurantius</name>
    <dbReference type="NCBI Taxonomy" id="3073814"/>
    <lineage>
        <taxon>Bacteria</taxon>
        <taxon>Pseudomonadati</taxon>
        <taxon>Pseudomonadota</taxon>
        <taxon>Alphaproteobacteria</taxon>
        <taxon>Rhodobacterales</taxon>
        <taxon>Paracoccaceae</taxon>
        <taxon>Paracoccus</taxon>
    </lineage>
</organism>
<dbReference type="InterPro" id="IPR053734">
    <property type="entry name" value="Phage_Head-Tail_Connect_sf"/>
</dbReference>
<accession>A0ABU2HT64</accession>
<evidence type="ECO:0008006" key="3">
    <source>
        <dbReference type="Google" id="ProtNLM"/>
    </source>
</evidence>
<evidence type="ECO:0000313" key="2">
    <source>
        <dbReference type="Proteomes" id="UP001269144"/>
    </source>
</evidence>
<dbReference type="Pfam" id="PF05354">
    <property type="entry name" value="Phage_attach"/>
    <property type="match status" value="1"/>
</dbReference>
<sequence>MTKLFLGMTRIFSGVLGDNIKFFPQDGEMVEIRSIFRETPLEIPGADGQTVLIDAPTWRVAKNLVAEVARGDRITLPDGRTFRVDRVHGNGSPSDDAFHLCEMGSFSGRTV</sequence>
<name>A0ABU2HT64_9RHOB</name>
<dbReference type="RefSeq" id="WP_311160381.1">
    <property type="nucleotide sequence ID" value="NZ_JAVQLW010000001.1"/>
</dbReference>
<dbReference type="InterPro" id="IPR008018">
    <property type="entry name" value="Phage_tail_attach_FII"/>
</dbReference>
<comment type="caution">
    <text evidence="1">The sequence shown here is derived from an EMBL/GenBank/DDBJ whole genome shotgun (WGS) entry which is preliminary data.</text>
</comment>
<gene>
    <name evidence="1" type="ORF">RGQ15_11585</name>
</gene>
<evidence type="ECO:0000313" key="1">
    <source>
        <dbReference type="EMBL" id="MDS9468208.1"/>
    </source>
</evidence>
<dbReference type="EMBL" id="JAVQLW010000001">
    <property type="protein sequence ID" value="MDS9468208.1"/>
    <property type="molecule type" value="Genomic_DNA"/>
</dbReference>
<proteinExistence type="predicted"/>
<dbReference type="Proteomes" id="UP001269144">
    <property type="component" value="Unassembled WGS sequence"/>
</dbReference>